<proteinExistence type="predicted"/>
<evidence type="ECO:0000256" key="5">
    <source>
        <dbReference type="PROSITE-ProRule" id="PRU00169"/>
    </source>
</evidence>
<dbReference type="SUPFAM" id="SSF52172">
    <property type="entry name" value="CheY-like"/>
    <property type="match status" value="1"/>
</dbReference>
<dbReference type="PANTHER" id="PTHR45339">
    <property type="entry name" value="HYBRID SIGNAL TRANSDUCTION HISTIDINE KINASE J"/>
    <property type="match status" value="1"/>
</dbReference>
<evidence type="ECO:0000259" key="7">
    <source>
        <dbReference type="PROSITE" id="PS50110"/>
    </source>
</evidence>
<feature type="domain" description="Histidine kinase" evidence="6">
    <location>
        <begin position="1"/>
        <end position="198"/>
    </location>
</feature>
<gene>
    <name evidence="8" type="ORF">NKI27_18515</name>
</gene>
<dbReference type="SMART" id="SM00387">
    <property type="entry name" value="HATPase_c"/>
    <property type="match status" value="1"/>
</dbReference>
<dbReference type="InterPro" id="IPR011006">
    <property type="entry name" value="CheY-like_superfamily"/>
</dbReference>
<dbReference type="PANTHER" id="PTHR45339:SF1">
    <property type="entry name" value="HYBRID SIGNAL TRANSDUCTION HISTIDINE KINASE J"/>
    <property type="match status" value="1"/>
</dbReference>
<protein>
    <recommendedName>
        <fullName evidence="2">histidine kinase</fullName>
        <ecNumber evidence="2">2.7.13.3</ecNumber>
    </recommendedName>
</protein>
<dbReference type="InterPro" id="IPR003594">
    <property type="entry name" value="HATPase_dom"/>
</dbReference>
<dbReference type="EC" id="2.7.13.3" evidence="2"/>
<feature type="modified residue" description="4-aspartylphosphate" evidence="5">
    <location>
        <position position="383"/>
    </location>
</feature>
<evidence type="ECO:0000256" key="4">
    <source>
        <dbReference type="ARBA" id="ARBA00023012"/>
    </source>
</evidence>
<keyword evidence="4" id="KW-0902">Two-component regulatory system</keyword>
<dbReference type="InterPro" id="IPR036890">
    <property type="entry name" value="HATPase_C_sf"/>
</dbReference>
<name>A0ABY6N1Q2_9ALTE</name>
<reference evidence="8" key="1">
    <citation type="submission" date="2022-06" db="EMBL/GenBank/DDBJ databases">
        <title>Alkalimarinus sp. nov., isolated from gut of a Alitta virens.</title>
        <authorList>
            <person name="Yang A.I."/>
            <person name="Shin N.-R."/>
        </authorList>
    </citation>
    <scope>NUCLEOTIDE SEQUENCE</scope>
    <source>
        <strain evidence="8">A2M4</strain>
    </source>
</reference>
<evidence type="ECO:0000313" key="9">
    <source>
        <dbReference type="Proteomes" id="UP001163739"/>
    </source>
</evidence>
<dbReference type="Pfam" id="PF00072">
    <property type="entry name" value="Response_reg"/>
    <property type="match status" value="1"/>
</dbReference>
<dbReference type="PROSITE" id="PS50109">
    <property type="entry name" value="HIS_KIN"/>
    <property type="match status" value="1"/>
</dbReference>
<dbReference type="Gene3D" id="3.30.565.10">
    <property type="entry name" value="Histidine kinase-like ATPase, C-terminal domain"/>
    <property type="match status" value="1"/>
</dbReference>
<dbReference type="EMBL" id="CP100390">
    <property type="protein sequence ID" value="UZE96014.1"/>
    <property type="molecule type" value="Genomic_DNA"/>
</dbReference>
<dbReference type="Pfam" id="PF02518">
    <property type="entry name" value="HATPase_c"/>
    <property type="match status" value="1"/>
</dbReference>
<feature type="domain" description="Response regulatory" evidence="7">
    <location>
        <begin position="334"/>
        <end position="450"/>
    </location>
</feature>
<dbReference type="CDD" id="cd16922">
    <property type="entry name" value="HATPase_EvgS-ArcB-TorS-like"/>
    <property type="match status" value="1"/>
</dbReference>
<evidence type="ECO:0000259" key="6">
    <source>
        <dbReference type="PROSITE" id="PS50109"/>
    </source>
</evidence>
<dbReference type="CDD" id="cd17546">
    <property type="entry name" value="REC_hyHK_CKI1_RcsC-like"/>
    <property type="match status" value="1"/>
</dbReference>
<dbReference type="PROSITE" id="PS50110">
    <property type="entry name" value="RESPONSE_REGULATORY"/>
    <property type="match status" value="1"/>
</dbReference>
<accession>A0ABY6N1Q2</accession>
<dbReference type="InterPro" id="IPR001789">
    <property type="entry name" value="Sig_transdc_resp-reg_receiver"/>
</dbReference>
<dbReference type="Gene3D" id="3.40.50.2300">
    <property type="match status" value="1"/>
</dbReference>
<sequence length="451" mass="49166">MLDTQLSAEQREYTRLGSKSAKVLLDTINQILDLAAIEDGGLVTKPEPIETTAFFDDIIEMFASQIAEKCLDLTLQLSPEIPAEINVDPVRLRQVLINLIANAVKFTQKGGVQVSLYWREGVLSGTVIDNGIGIPQDAQKRIFETFQQVDNSSTRQYGGTGLGLPISQQICRAMNGELQLKASDSSGSVFKFYVSAPAASSIDITPAALLRESKVLVYTASFSLWAWLEHEYKSDALTCQHVTTTEEALMAIKDASLVLVDAAVGTSELNTLKSFMNTTSQRCVWIAWPGQPLTSELARHIQVLNKPLTRTRLSNLYSTVSEESPTGAYSLSGQILIVDDNPVNLKAMGNQIKSTGLDIYLVQNGADAVVACQHHSFDLILMDIQMPVMDGLEATRRIRATLGDQAPPIVGVSAHVSKVDIAKAEQAGMASYLCKPVTKETLLNKITEYLT</sequence>
<keyword evidence="9" id="KW-1185">Reference proteome</keyword>
<organism evidence="8 9">
    <name type="scientific">Alkalimarinus alittae</name>
    <dbReference type="NCBI Taxonomy" id="2961619"/>
    <lineage>
        <taxon>Bacteria</taxon>
        <taxon>Pseudomonadati</taxon>
        <taxon>Pseudomonadota</taxon>
        <taxon>Gammaproteobacteria</taxon>
        <taxon>Alteromonadales</taxon>
        <taxon>Alteromonadaceae</taxon>
        <taxon>Alkalimarinus</taxon>
    </lineage>
</organism>
<evidence type="ECO:0000256" key="2">
    <source>
        <dbReference type="ARBA" id="ARBA00012438"/>
    </source>
</evidence>
<evidence type="ECO:0000256" key="3">
    <source>
        <dbReference type="ARBA" id="ARBA00022553"/>
    </source>
</evidence>
<dbReference type="PRINTS" id="PR00344">
    <property type="entry name" value="BCTRLSENSOR"/>
</dbReference>
<dbReference type="SMART" id="SM00448">
    <property type="entry name" value="REC"/>
    <property type="match status" value="1"/>
</dbReference>
<dbReference type="InterPro" id="IPR005467">
    <property type="entry name" value="His_kinase_dom"/>
</dbReference>
<evidence type="ECO:0000313" key="8">
    <source>
        <dbReference type="EMBL" id="UZE96014.1"/>
    </source>
</evidence>
<dbReference type="Proteomes" id="UP001163739">
    <property type="component" value="Chromosome"/>
</dbReference>
<keyword evidence="3 5" id="KW-0597">Phosphoprotein</keyword>
<dbReference type="InterPro" id="IPR004358">
    <property type="entry name" value="Sig_transdc_His_kin-like_C"/>
</dbReference>
<dbReference type="SUPFAM" id="SSF55874">
    <property type="entry name" value="ATPase domain of HSP90 chaperone/DNA topoisomerase II/histidine kinase"/>
    <property type="match status" value="1"/>
</dbReference>
<evidence type="ECO:0000256" key="1">
    <source>
        <dbReference type="ARBA" id="ARBA00000085"/>
    </source>
</evidence>
<dbReference type="RefSeq" id="WP_265047499.1">
    <property type="nucleotide sequence ID" value="NZ_CP100390.1"/>
</dbReference>
<comment type="catalytic activity">
    <reaction evidence="1">
        <text>ATP + protein L-histidine = ADP + protein N-phospho-L-histidine.</text>
        <dbReference type="EC" id="2.7.13.3"/>
    </reaction>
</comment>